<evidence type="ECO:0000256" key="2">
    <source>
        <dbReference type="ARBA" id="ARBA00006271"/>
    </source>
</evidence>
<sequence length="406" mass="46011">MEGDDLQDHNKLPELNLDAKQAQGFLTFFKKLPIDLKAVRFFDRRDYFTAHGENATFIAKTYYHTTVLRQISNGSDALSSVSVSKTMFETIVRDLLLERTDHSLELFEGSGSNWRITKRGTPGNLGSFEDILFANNDMQDSPVIVALIPNFREPGCTVGLGYVDLAKRVLGIAEFLDDSHFTNVESALVALGCKECVLPTEITKLTECKPLHDVMSKCGVMVTEIKKAEFKGGDVAKRLGRLVKGSIEPVRHLVSAFKFAPMALGVLLSYAELVDDETNCGNFSICQYNLNDYMRLDSDAMRALNVMESKTDANKNFSLFGLMNRTCTAGMGRRLLRMWLKQPLMDVTEINARLDLVQAFVEDTGFRLDMRQHLKRICDIQRMMRQVEKRRASLLHIVKLYQRRQL</sequence>
<feature type="domain" description="DNA mismatch repair protein MutS connector" evidence="10">
    <location>
        <begin position="143"/>
        <end position="282"/>
    </location>
</feature>
<evidence type="ECO:0000256" key="7">
    <source>
        <dbReference type="ARBA" id="ARBA00023204"/>
    </source>
</evidence>
<keyword evidence="8" id="KW-0539">Nucleus</keyword>
<dbReference type="Pfam" id="PF05192">
    <property type="entry name" value="MutS_III"/>
    <property type="match status" value="1"/>
</dbReference>
<evidence type="ECO:0000256" key="4">
    <source>
        <dbReference type="ARBA" id="ARBA00022763"/>
    </source>
</evidence>
<comment type="similarity">
    <text evidence="2">Belongs to the DNA mismatch repair MutS family.</text>
</comment>
<dbReference type="GO" id="GO:0032301">
    <property type="term" value="C:MutSalpha complex"/>
    <property type="evidence" value="ECO:0007669"/>
    <property type="project" value="TreeGrafter"/>
</dbReference>
<keyword evidence="5" id="KW-0067">ATP-binding</keyword>
<dbReference type="InterPro" id="IPR036187">
    <property type="entry name" value="DNA_mismatch_repair_MutS_sf"/>
</dbReference>
<reference evidence="12 13" key="1">
    <citation type="journal article" date="2018" name="Mol. Plant">
        <title>The genome of Artemisia annua provides insight into the evolution of Asteraceae family and artemisinin biosynthesis.</title>
        <authorList>
            <person name="Shen Q."/>
            <person name="Zhang L."/>
            <person name="Liao Z."/>
            <person name="Wang S."/>
            <person name="Yan T."/>
            <person name="Shi P."/>
            <person name="Liu M."/>
            <person name="Fu X."/>
            <person name="Pan Q."/>
            <person name="Wang Y."/>
            <person name="Lv Z."/>
            <person name="Lu X."/>
            <person name="Zhang F."/>
            <person name="Jiang W."/>
            <person name="Ma Y."/>
            <person name="Chen M."/>
            <person name="Hao X."/>
            <person name="Li L."/>
            <person name="Tang Y."/>
            <person name="Lv G."/>
            <person name="Zhou Y."/>
            <person name="Sun X."/>
            <person name="Brodelius P.E."/>
            <person name="Rose J.K.C."/>
            <person name="Tang K."/>
        </authorList>
    </citation>
    <scope>NUCLEOTIDE SEQUENCE [LARGE SCALE GENOMIC DNA]</scope>
    <source>
        <strain evidence="13">cv. Huhao1</strain>
        <tissue evidence="12">Leaf</tissue>
    </source>
</reference>
<keyword evidence="7" id="KW-0234">DNA repair</keyword>
<dbReference type="Gene3D" id="3.40.1170.10">
    <property type="entry name" value="DNA repair protein MutS, domain I"/>
    <property type="match status" value="1"/>
</dbReference>
<dbReference type="AlphaFoldDB" id="A0A2U1QM75"/>
<dbReference type="SUPFAM" id="SSF48334">
    <property type="entry name" value="DNA repair protein MutS, domain III"/>
    <property type="match status" value="1"/>
</dbReference>
<keyword evidence="3" id="KW-0547">Nucleotide-binding</keyword>
<proteinExistence type="inferred from homology"/>
<dbReference type="STRING" id="35608.A0A2U1QM75"/>
<dbReference type="PANTHER" id="PTHR11361">
    <property type="entry name" value="DNA MISMATCH REPAIR PROTEIN MUTS FAMILY MEMBER"/>
    <property type="match status" value="1"/>
</dbReference>
<dbReference type="InterPro" id="IPR007695">
    <property type="entry name" value="DNA_mismatch_repair_MutS-lik_N"/>
</dbReference>
<dbReference type="OrthoDB" id="1926638at2759"/>
<comment type="subcellular location">
    <subcellularLocation>
        <location evidence="1">Nucleus</location>
    </subcellularLocation>
</comment>
<dbReference type="GO" id="GO:0006298">
    <property type="term" value="P:mismatch repair"/>
    <property type="evidence" value="ECO:0007669"/>
    <property type="project" value="InterPro"/>
</dbReference>
<dbReference type="InterPro" id="IPR007696">
    <property type="entry name" value="DNA_mismatch_repair_MutS_core"/>
</dbReference>
<evidence type="ECO:0000256" key="6">
    <source>
        <dbReference type="ARBA" id="ARBA00023125"/>
    </source>
</evidence>
<dbReference type="InterPro" id="IPR007860">
    <property type="entry name" value="DNA_mmatch_repair_MutS_con_dom"/>
</dbReference>
<dbReference type="InterPro" id="IPR016151">
    <property type="entry name" value="DNA_mismatch_repair_MutS_N"/>
</dbReference>
<name>A0A2U1QM75_ARTAN</name>
<keyword evidence="13" id="KW-1185">Reference proteome</keyword>
<dbReference type="InterPro" id="IPR045076">
    <property type="entry name" value="MutS"/>
</dbReference>
<evidence type="ECO:0000259" key="9">
    <source>
        <dbReference type="Pfam" id="PF01624"/>
    </source>
</evidence>
<dbReference type="FunFam" id="3.30.420.110:FF:000002">
    <property type="entry name" value="DNA mismatch repair protein"/>
    <property type="match status" value="1"/>
</dbReference>
<gene>
    <name evidence="12" type="ORF">CTI12_AA008380</name>
</gene>
<dbReference type="Gene3D" id="3.30.420.110">
    <property type="entry name" value="MutS, connector domain"/>
    <property type="match status" value="1"/>
</dbReference>
<dbReference type="Pfam" id="PF05188">
    <property type="entry name" value="MutS_II"/>
    <property type="match status" value="1"/>
</dbReference>
<dbReference type="Gene3D" id="1.10.1420.10">
    <property type="match status" value="1"/>
</dbReference>
<keyword evidence="4" id="KW-0227">DNA damage</keyword>
<feature type="domain" description="DNA mismatch repair protein MutS core" evidence="11">
    <location>
        <begin position="300"/>
        <end position="396"/>
    </location>
</feature>
<dbReference type="InterPro" id="IPR036678">
    <property type="entry name" value="MutS_con_dom_sf"/>
</dbReference>
<evidence type="ECO:0000313" key="13">
    <source>
        <dbReference type="Proteomes" id="UP000245207"/>
    </source>
</evidence>
<evidence type="ECO:0000256" key="5">
    <source>
        <dbReference type="ARBA" id="ARBA00022840"/>
    </source>
</evidence>
<evidence type="ECO:0000313" key="12">
    <source>
        <dbReference type="EMBL" id="PWA99057.1"/>
    </source>
</evidence>
<dbReference type="GO" id="GO:0006312">
    <property type="term" value="P:mitotic recombination"/>
    <property type="evidence" value="ECO:0007669"/>
    <property type="project" value="TreeGrafter"/>
</dbReference>
<dbReference type="Proteomes" id="UP000245207">
    <property type="component" value="Unassembled WGS sequence"/>
</dbReference>
<evidence type="ECO:0000259" key="11">
    <source>
        <dbReference type="Pfam" id="PF05192"/>
    </source>
</evidence>
<comment type="caution">
    <text evidence="12">The sequence shown here is derived from an EMBL/GenBank/DDBJ whole genome shotgun (WGS) entry which is preliminary data.</text>
</comment>
<dbReference type="GO" id="GO:0005524">
    <property type="term" value="F:ATP binding"/>
    <property type="evidence" value="ECO:0007669"/>
    <property type="project" value="UniProtKB-KW"/>
</dbReference>
<feature type="domain" description="DNA mismatch repair protein MutS-like N-terminal" evidence="9">
    <location>
        <begin position="24"/>
        <end position="128"/>
    </location>
</feature>
<evidence type="ECO:0000256" key="1">
    <source>
        <dbReference type="ARBA" id="ARBA00004123"/>
    </source>
</evidence>
<dbReference type="PANTHER" id="PTHR11361:SF35">
    <property type="entry name" value="DNA MISMATCH REPAIR PROTEIN MSH2"/>
    <property type="match status" value="1"/>
</dbReference>
<evidence type="ECO:0000259" key="10">
    <source>
        <dbReference type="Pfam" id="PF05188"/>
    </source>
</evidence>
<evidence type="ECO:0000256" key="3">
    <source>
        <dbReference type="ARBA" id="ARBA00022741"/>
    </source>
</evidence>
<protein>
    <submittedName>
        <fullName evidence="12">MUTS-like protein</fullName>
    </submittedName>
</protein>
<dbReference type="Pfam" id="PF01624">
    <property type="entry name" value="MutS_I"/>
    <property type="match status" value="1"/>
</dbReference>
<accession>A0A2U1QM75</accession>
<dbReference type="FunFam" id="3.40.1170.10:FF:000003">
    <property type="entry name" value="DNA mismatch repair protein"/>
    <property type="match status" value="1"/>
</dbReference>
<dbReference type="EMBL" id="PKPP01000037">
    <property type="protein sequence ID" value="PWA99057.1"/>
    <property type="molecule type" value="Genomic_DNA"/>
</dbReference>
<organism evidence="12 13">
    <name type="scientific">Artemisia annua</name>
    <name type="common">Sweet wormwood</name>
    <dbReference type="NCBI Taxonomy" id="35608"/>
    <lineage>
        <taxon>Eukaryota</taxon>
        <taxon>Viridiplantae</taxon>
        <taxon>Streptophyta</taxon>
        <taxon>Embryophyta</taxon>
        <taxon>Tracheophyta</taxon>
        <taxon>Spermatophyta</taxon>
        <taxon>Magnoliopsida</taxon>
        <taxon>eudicotyledons</taxon>
        <taxon>Gunneridae</taxon>
        <taxon>Pentapetalae</taxon>
        <taxon>asterids</taxon>
        <taxon>campanulids</taxon>
        <taxon>Asterales</taxon>
        <taxon>Asteraceae</taxon>
        <taxon>Asteroideae</taxon>
        <taxon>Anthemideae</taxon>
        <taxon>Artemisiinae</taxon>
        <taxon>Artemisia</taxon>
    </lineage>
</organism>
<evidence type="ECO:0000256" key="8">
    <source>
        <dbReference type="ARBA" id="ARBA00023242"/>
    </source>
</evidence>
<dbReference type="GO" id="GO:0140664">
    <property type="term" value="F:ATP-dependent DNA damage sensor activity"/>
    <property type="evidence" value="ECO:0007669"/>
    <property type="project" value="InterPro"/>
</dbReference>
<dbReference type="GO" id="GO:0030983">
    <property type="term" value="F:mismatched DNA binding"/>
    <property type="evidence" value="ECO:0007669"/>
    <property type="project" value="InterPro"/>
</dbReference>
<keyword evidence="6" id="KW-0238">DNA-binding</keyword>